<dbReference type="SFLD" id="SFLDS00029">
    <property type="entry name" value="Radical_SAM"/>
    <property type="match status" value="1"/>
</dbReference>
<evidence type="ECO:0000256" key="6">
    <source>
        <dbReference type="ARBA" id="ARBA00023004"/>
    </source>
</evidence>
<evidence type="ECO:0000256" key="4">
    <source>
        <dbReference type="ARBA" id="ARBA00022691"/>
    </source>
</evidence>
<dbReference type="OrthoDB" id="9808022at2"/>
<protein>
    <recommendedName>
        <fullName evidence="2 9">Heme chaperone HemW</fullName>
    </recommendedName>
</protein>
<dbReference type="Proteomes" id="UP000240317">
    <property type="component" value="Unassembled WGS sequence"/>
</dbReference>
<dbReference type="InterPro" id="IPR034505">
    <property type="entry name" value="Coproporphyrinogen-III_oxidase"/>
</dbReference>
<dbReference type="GO" id="GO:0051539">
    <property type="term" value="F:4 iron, 4 sulfur cluster binding"/>
    <property type="evidence" value="ECO:0007669"/>
    <property type="project" value="UniProtKB-UniRule"/>
</dbReference>
<dbReference type="EMBL" id="PYSV01000004">
    <property type="protein sequence ID" value="PTA68880.1"/>
    <property type="molecule type" value="Genomic_DNA"/>
</dbReference>
<dbReference type="NCBIfam" id="TIGR00539">
    <property type="entry name" value="hemN_rel"/>
    <property type="match status" value="1"/>
</dbReference>
<dbReference type="InterPro" id="IPR006638">
    <property type="entry name" value="Elp3/MiaA/NifB-like_rSAM"/>
</dbReference>
<name>A0A2T3WAE7_9DEIO</name>
<keyword evidence="8 9" id="KW-0143">Chaperone</keyword>
<evidence type="ECO:0000313" key="12">
    <source>
        <dbReference type="Proteomes" id="UP000240317"/>
    </source>
</evidence>
<dbReference type="PROSITE" id="PS51918">
    <property type="entry name" value="RADICAL_SAM"/>
    <property type="match status" value="1"/>
</dbReference>
<comment type="caution">
    <text evidence="11">The sequence shown here is derived from an EMBL/GenBank/DDBJ whole genome shotgun (WGS) entry which is preliminary data.</text>
</comment>
<evidence type="ECO:0000256" key="3">
    <source>
        <dbReference type="ARBA" id="ARBA00022617"/>
    </source>
</evidence>
<dbReference type="Gene3D" id="3.20.20.70">
    <property type="entry name" value="Aldolase class I"/>
    <property type="match status" value="1"/>
</dbReference>
<keyword evidence="4 9" id="KW-0949">S-adenosyl-L-methionine</keyword>
<comment type="subcellular location">
    <subcellularLocation>
        <location evidence="9">Cytoplasm</location>
    </subcellularLocation>
</comment>
<evidence type="ECO:0000256" key="2">
    <source>
        <dbReference type="ARBA" id="ARBA00017228"/>
    </source>
</evidence>
<sequence>MPGTSPAHVGPARPDPVVRHLYVHVPFCPTICPYCDFHVLTRRAGLVERYLAKLDEEAARLAGTYAVDLDTVYLGGGTPSFLRDEELRALVESVQARLGWGRLENTLEVNPGTVTPARAAHWQALGLDRASVGVQSLDDPTLKFLGRQHDAAQAREAVTTLVGRGVRVSGDLITAVPGQPLDHDIQGLLDLGVGHVSAYTLTIEPGTEFARRGVTVHEDDERAGFERTQELLTAAGLTRYEISNYACTGQESQHNLAYWQGRTYLGLGPGAAGHYPALPEVDGRRWMVDGRDGVGGTDGRWPVADGVEATLPAHRARPPASPLTFRRTNPHLHEWLAGETGEAEPIDAHEYVTDALFMGLRLQRGLNLAELSRRSGVDVAAVYSVPIAANVRRGLLTLEGDQLRATPQGWWVLNRVVTDFLEVAPATDQPHL</sequence>
<proteinExistence type="inferred from homology"/>
<comment type="function">
    <text evidence="9">Probably acts as a heme chaperone, transferring heme to an unknown acceptor. Binds one molecule of heme per monomer, possibly covalently. Binds 1 [4Fe-4S] cluster. The cluster is coordinated with 3 cysteines and an exchangeable S-adenosyl-L-methionine.</text>
</comment>
<dbReference type="PANTHER" id="PTHR13932:SF5">
    <property type="entry name" value="RADICAL S-ADENOSYL METHIONINE DOMAIN-CONTAINING PROTEIN 1, MITOCHONDRIAL"/>
    <property type="match status" value="1"/>
</dbReference>
<dbReference type="SMART" id="SM00729">
    <property type="entry name" value="Elp3"/>
    <property type="match status" value="1"/>
</dbReference>
<evidence type="ECO:0000256" key="1">
    <source>
        <dbReference type="ARBA" id="ARBA00006100"/>
    </source>
</evidence>
<gene>
    <name evidence="11" type="ORF">C8263_05565</name>
</gene>
<keyword evidence="12" id="KW-1185">Reference proteome</keyword>
<evidence type="ECO:0000259" key="10">
    <source>
        <dbReference type="PROSITE" id="PS51918"/>
    </source>
</evidence>
<dbReference type="SFLD" id="SFLDG01065">
    <property type="entry name" value="anaerobic_coproporphyrinogen-I"/>
    <property type="match status" value="1"/>
</dbReference>
<evidence type="ECO:0000256" key="9">
    <source>
        <dbReference type="RuleBase" id="RU364116"/>
    </source>
</evidence>
<dbReference type="PANTHER" id="PTHR13932">
    <property type="entry name" value="COPROPORPHYRINIGEN III OXIDASE"/>
    <property type="match status" value="1"/>
</dbReference>
<dbReference type="Pfam" id="PF06969">
    <property type="entry name" value="HemN_C"/>
    <property type="match status" value="1"/>
</dbReference>
<dbReference type="Pfam" id="PF04055">
    <property type="entry name" value="Radical_SAM"/>
    <property type="match status" value="1"/>
</dbReference>
<evidence type="ECO:0000313" key="11">
    <source>
        <dbReference type="EMBL" id="PTA68880.1"/>
    </source>
</evidence>
<dbReference type="CDD" id="cd01335">
    <property type="entry name" value="Radical_SAM"/>
    <property type="match status" value="1"/>
</dbReference>
<dbReference type="GO" id="GO:0006779">
    <property type="term" value="P:porphyrin-containing compound biosynthetic process"/>
    <property type="evidence" value="ECO:0007669"/>
    <property type="project" value="InterPro"/>
</dbReference>
<dbReference type="GO" id="GO:0046872">
    <property type="term" value="F:metal ion binding"/>
    <property type="evidence" value="ECO:0007669"/>
    <property type="project" value="UniProtKB-UniRule"/>
</dbReference>
<accession>A0A2T3WAE7</accession>
<dbReference type="AlphaFoldDB" id="A0A2T3WAE7"/>
<dbReference type="SFLD" id="SFLDF00562">
    <property type="entry name" value="HemN-like__clustered_with_heat"/>
    <property type="match status" value="1"/>
</dbReference>
<dbReference type="InterPro" id="IPR004559">
    <property type="entry name" value="HemW-like"/>
</dbReference>
<dbReference type="InterPro" id="IPR058240">
    <property type="entry name" value="rSAM_sf"/>
</dbReference>
<evidence type="ECO:0000256" key="7">
    <source>
        <dbReference type="ARBA" id="ARBA00023014"/>
    </source>
</evidence>
<reference evidence="11 12" key="1">
    <citation type="submission" date="2018-03" db="EMBL/GenBank/DDBJ databases">
        <title>Draft genome of Deinococcus sp. OD32.</title>
        <authorList>
            <person name="Wang X.-P."/>
            <person name="Du Z.-J."/>
        </authorList>
    </citation>
    <scope>NUCLEOTIDE SEQUENCE [LARGE SCALE GENOMIC DNA]</scope>
    <source>
        <strain evidence="11 12">OD32</strain>
    </source>
</reference>
<dbReference type="InterPro" id="IPR010723">
    <property type="entry name" value="HemN_C"/>
</dbReference>
<dbReference type="GO" id="GO:0004109">
    <property type="term" value="F:coproporphyrinogen oxidase activity"/>
    <property type="evidence" value="ECO:0007669"/>
    <property type="project" value="InterPro"/>
</dbReference>
<keyword evidence="9" id="KW-0004">4Fe-4S</keyword>
<keyword evidence="3 9" id="KW-0349">Heme</keyword>
<dbReference type="GO" id="GO:0005737">
    <property type="term" value="C:cytoplasm"/>
    <property type="evidence" value="ECO:0007669"/>
    <property type="project" value="UniProtKB-SubCell"/>
</dbReference>
<keyword evidence="9" id="KW-0963">Cytoplasm</keyword>
<keyword evidence="7 9" id="KW-0411">Iron-sulfur</keyword>
<keyword evidence="6 9" id="KW-0408">Iron</keyword>
<evidence type="ECO:0000256" key="5">
    <source>
        <dbReference type="ARBA" id="ARBA00022723"/>
    </source>
</evidence>
<dbReference type="InterPro" id="IPR007197">
    <property type="entry name" value="rSAM"/>
</dbReference>
<dbReference type="SUPFAM" id="SSF102114">
    <property type="entry name" value="Radical SAM enzymes"/>
    <property type="match status" value="1"/>
</dbReference>
<feature type="domain" description="Radical SAM core" evidence="10">
    <location>
        <begin position="13"/>
        <end position="238"/>
    </location>
</feature>
<keyword evidence="5 9" id="KW-0479">Metal-binding</keyword>
<evidence type="ECO:0000256" key="8">
    <source>
        <dbReference type="ARBA" id="ARBA00023186"/>
    </source>
</evidence>
<comment type="similarity">
    <text evidence="1">Belongs to the anaerobic coproporphyrinogen-III oxidase family. HemW subfamily.</text>
</comment>
<organism evidence="11 12">
    <name type="scientific">Deinococcus arcticus</name>
    <dbReference type="NCBI Taxonomy" id="2136176"/>
    <lineage>
        <taxon>Bacteria</taxon>
        <taxon>Thermotogati</taxon>
        <taxon>Deinococcota</taxon>
        <taxon>Deinococci</taxon>
        <taxon>Deinococcales</taxon>
        <taxon>Deinococcaceae</taxon>
        <taxon>Deinococcus</taxon>
    </lineage>
</organism>
<dbReference type="InterPro" id="IPR013785">
    <property type="entry name" value="Aldolase_TIM"/>
</dbReference>